<organism evidence="1 2">
    <name type="scientific">Cirrhinus molitorella</name>
    <name type="common">mud carp</name>
    <dbReference type="NCBI Taxonomy" id="172907"/>
    <lineage>
        <taxon>Eukaryota</taxon>
        <taxon>Metazoa</taxon>
        <taxon>Chordata</taxon>
        <taxon>Craniata</taxon>
        <taxon>Vertebrata</taxon>
        <taxon>Euteleostomi</taxon>
        <taxon>Actinopterygii</taxon>
        <taxon>Neopterygii</taxon>
        <taxon>Teleostei</taxon>
        <taxon>Ostariophysi</taxon>
        <taxon>Cypriniformes</taxon>
        <taxon>Cyprinidae</taxon>
        <taxon>Labeoninae</taxon>
        <taxon>Labeonini</taxon>
        <taxon>Cirrhinus</taxon>
    </lineage>
</organism>
<dbReference type="Proteomes" id="UP001187343">
    <property type="component" value="Unassembled WGS sequence"/>
</dbReference>
<gene>
    <name evidence="1" type="ORF">Q8A67_019131</name>
</gene>
<sequence>MEHAATMCPPELQYRKKCWGSHLHHLAGVRCERESKRKGAGPGLCSADGTYLSTLAVNRAEATLFTALSHLVTAKHSHQPDDDTLPLYFCKSTKL</sequence>
<dbReference type="AlphaFoldDB" id="A0AA88P6M1"/>
<protein>
    <submittedName>
        <fullName evidence="1">Uncharacterized protein</fullName>
    </submittedName>
</protein>
<evidence type="ECO:0000313" key="2">
    <source>
        <dbReference type="Proteomes" id="UP001187343"/>
    </source>
</evidence>
<proteinExistence type="predicted"/>
<keyword evidence="2" id="KW-1185">Reference proteome</keyword>
<accession>A0AA88P6M1</accession>
<name>A0AA88P6M1_9TELE</name>
<reference evidence="1" key="1">
    <citation type="submission" date="2023-08" db="EMBL/GenBank/DDBJ databases">
        <title>Chromosome-level Genome Assembly of mud carp (Cirrhinus molitorella).</title>
        <authorList>
            <person name="Liu H."/>
        </authorList>
    </citation>
    <scope>NUCLEOTIDE SEQUENCE</scope>
    <source>
        <strain evidence="1">Prfri</strain>
        <tissue evidence="1">Muscle</tissue>
    </source>
</reference>
<dbReference type="EMBL" id="JAUYZG010000019">
    <property type="protein sequence ID" value="KAK2878340.1"/>
    <property type="molecule type" value="Genomic_DNA"/>
</dbReference>
<evidence type="ECO:0000313" key="1">
    <source>
        <dbReference type="EMBL" id="KAK2878340.1"/>
    </source>
</evidence>
<comment type="caution">
    <text evidence="1">The sequence shown here is derived from an EMBL/GenBank/DDBJ whole genome shotgun (WGS) entry which is preliminary data.</text>
</comment>